<dbReference type="AlphaFoldDB" id="A0A2G0CIA4"/>
<dbReference type="OrthoDB" id="1493103at2"/>
<reference evidence="1 2" key="1">
    <citation type="submission" date="2017-10" db="EMBL/GenBank/DDBJ databases">
        <title>The draft genome sequence of Lewinella marina KCTC 32374.</title>
        <authorList>
            <person name="Wang K."/>
        </authorList>
    </citation>
    <scope>NUCLEOTIDE SEQUENCE [LARGE SCALE GENOMIC DNA]</scope>
    <source>
        <strain evidence="1 2">MKG-38</strain>
    </source>
</reference>
<keyword evidence="2" id="KW-1185">Reference proteome</keyword>
<evidence type="ECO:0000313" key="2">
    <source>
        <dbReference type="Proteomes" id="UP000226437"/>
    </source>
</evidence>
<dbReference type="EMBL" id="PDLO01000001">
    <property type="protein sequence ID" value="PHK99667.1"/>
    <property type="molecule type" value="Genomic_DNA"/>
</dbReference>
<proteinExistence type="predicted"/>
<sequence length="127" mass="14609">MGLRKKARLIIYRFRERGLEVFLTQQSEQWGLPGGDLNMDSPDLIELEPADDREEAVAVEGDWHEIPSLKQMLYEDAGELKERLKEIESGTFLTVKEALKSHLTPGQVQFLRELVEVVTDRNSVRDI</sequence>
<accession>A0A2G0CIA4</accession>
<gene>
    <name evidence="1" type="ORF">CGL56_01050</name>
</gene>
<name>A0A2G0CIA4_9BACT</name>
<protein>
    <submittedName>
        <fullName evidence="1">Uncharacterized protein</fullName>
    </submittedName>
</protein>
<organism evidence="1 2">
    <name type="scientific">Neolewinella marina</name>
    <dbReference type="NCBI Taxonomy" id="438751"/>
    <lineage>
        <taxon>Bacteria</taxon>
        <taxon>Pseudomonadati</taxon>
        <taxon>Bacteroidota</taxon>
        <taxon>Saprospiria</taxon>
        <taxon>Saprospirales</taxon>
        <taxon>Lewinellaceae</taxon>
        <taxon>Neolewinella</taxon>
    </lineage>
</organism>
<dbReference type="Proteomes" id="UP000226437">
    <property type="component" value="Unassembled WGS sequence"/>
</dbReference>
<dbReference type="RefSeq" id="WP_099104646.1">
    <property type="nucleotide sequence ID" value="NZ_JAATJF010000001.1"/>
</dbReference>
<evidence type="ECO:0000313" key="1">
    <source>
        <dbReference type="EMBL" id="PHK99667.1"/>
    </source>
</evidence>
<comment type="caution">
    <text evidence="1">The sequence shown here is derived from an EMBL/GenBank/DDBJ whole genome shotgun (WGS) entry which is preliminary data.</text>
</comment>